<keyword evidence="2" id="KW-1185">Reference proteome</keyword>
<dbReference type="EMBL" id="JARKIB010000216">
    <property type="protein sequence ID" value="KAJ7722786.1"/>
    <property type="molecule type" value="Genomic_DNA"/>
</dbReference>
<evidence type="ECO:0000313" key="2">
    <source>
        <dbReference type="Proteomes" id="UP001215598"/>
    </source>
</evidence>
<comment type="caution">
    <text evidence="1">The sequence shown here is derived from an EMBL/GenBank/DDBJ whole genome shotgun (WGS) entry which is preliminary data.</text>
</comment>
<dbReference type="AlphaFoldDB" id="A0AAD7HLU1"/>
<proteinExistence type="predicted"/>
<protein>
    <submittedName>
        <fullName evidence="1">Uncharacterized protein</fullName>
    </submittedName>
</protein>
<reference evidence="1" key="1">
    <citation type="submission" date="2023-03" db="EMBL/GenBank/DDBJ databases">
        <title>Massive genome expansion in bonnet fungi (Mycena s.s.) driven by repeated elements and novel gene families across ecological guilds.</title>
        <authorList>
            <consortium name="Lawrence Berkeley National Laboratory"/>
            <person name="Harder C.B."/>
            <person name="Miyauchi S."/>
            <person name="Viragh M."/>
            <person name="Kuo A."/>
            <person name="Thoen E."/>
            <person name="Andreopoulos B."/>
            <person name="Lu D."/>
            <person name="Skrede I."/>
            <person name="Drula E."/>
            <person name="Henrissat B."/>
            <person name="Morin E."/>
            <person name="Kohler A."/>
            <person name="Barry K."/>
            <person name="LaButti K."/>
            <person name="Morin E."/>
            <person name="Salamov A."/>
            <person name="Lipzen A."/>
            <person name="Mereny Z."/>
            <person name="Hegedus B."/>
            <person name="Baldrian P."/>
            <person name="Stursova M."/>
            <person name="Weitz H."/>
            <person name="Taylor A."/>
            <person name="Grigoriev I.V."/>
            <person name="Nagy L.G."/>
            <person name="Martin F."/>
            <person name="Kauserud H."/>
        </authorList>
    </citation>
    <scope>NUCLEOTIDE SEQUENCE</scope>
    <source>
        <strain evidence="1">CBHHK182m</strain>
    </source>
</reference>
<gene>
    <name evidence="1" type="ORF">B0H16DRAFT_1788390</name>
</gene>
<organism evidence="1 2">
    <name type="scientific">Mycena metata</name>
    <dbReference type="NCBI Taxonomy" id="1033252"/>
    <lineage>
        <taxon>Eukaryota</taxon>
        <taxon>Fungi</taxon>
        <taxon>Dikarya</taxon>
        <taxon>Basidiomycota</taxon>
        <taxon>Agaricomycotina</taxon>
        <taxon>Agaricomycetes</taxon>
        <taxon>Agaricomycetidae</taxon>
        <taxon>Agaricales</taxon>
        <taxon>Marasmiineae</taxon>
        <taxon>Mycenaceae</taxon>
        <taxon>Mycena</taxon>
    </lineage>
</organism>
<dbReference type="Proteomes" id="UP001215598">
    <property type="component" value="Unassembled WGS sequence"/>
</dbReference>
<evidence type="ECO:0000313" key="1">
    <source>
        <dbReference type="EMBL" id="KAJ7722786.1"/>
    </source>
</evidence>
<accession>A0AAD7HLU1</accession>
<sequence>MSDVLHHTKTDWRVWPREFYKGLQRLSLKPTATNNSDALQSRLLIFVSLSWLPFNISAVMPRLHLDFCLRFPPYSSAAPRIHEFDFRGGVLASGWGKKLNLVPEAEDPFRLIRIFYATSGEEEISIMSVLAGYTQLELEREKYEPKSTQQAAMASNYFRRVHPGTYIRRQQIVGEVTAAPFEFYFKSKGKSRWWRTKYLEGDNYNNIWDSERVTLSTIEGERGPARYILIQVWATYSTARGSILVWRVCGHASRIDGVRDIALGQYCVQPTLSESSGERRRMRRLGGPMFGVWRTYRLQFRTWAGRAAGFNPSVGTGQSLRSRRVSTAFRILHLAAHNAVVWPTTRRL</sequence>
<name>A0AAD7HLU1_9AGAR</name>